<name>A0A8B3E327_VIBHA</name>
<comment type="caution">
    <text evidence="1">The sequence shown here is derived from an EMBL/GenBank/DDBJ whole genome shotgun (WGS) entry which is preliminary data.</text>
</comment>
<dbReference type="Proteomes" id="UP000253437">
    <property type="component" value="Unassembled WGS sequence"/>
</dbReference>
<gene>
    <name evidence="1" type="ORF">DS957_028855</name>
</gene>
<evidence type="ECO:0008006" key="3">
    <source>
        <dbReference type="Google" id="ProtNLM"/>
    </source>
</evidence>
<evidence type="ECO:0000313" key="2">
    <source>
        <dbReference type="Proteomes" id="UP000253437"/>
    </source>
</evidence>
<evidence type="ECO:0000313" key="1">
    <source>
        <dbReference type="EMBL" id="RIV98380.1"/>
    </source>
</evidence>
<dbReference type="InterPro" id="IPR020353">
    <property type="entry name" value="Toxin_YafO"/>
</dbReference>
<dbReference type="Pfam" id="PF13957">
    <property type="entry name" value="YafO_toxin"/>
    <property type="match status" value="1"/>
</dbReference>
<protein>
    <recommendedName>
        <fullName evidence="3">Toxin YafO</fullName>
    </recommendedName>
</protein>
<sequence length="128" mass="14824">MDVKIYVTRALSEERKLNKDLDLLIHDFKRHKQGHRISYFGKEVPYHRPAPTAEDAGLMHIHILDKIKTLKLGQGDTSDSVLIYTEGATSINTYFIIDFLVDGAHAQARRHEYMSWLIDKAEAFRNQK</sequence>
<organism evidence="1 2">
    <name type="scientific">Vibrio harveyi</name>
    <name type="common">Beneckea harveyi</name>
    <dbReference type="NCBI Taxonomy" id="669"/>
    <lineage>
        <taxon>Bacteria</taxon>
        <taxon>Pseudomonadati</taxon>
        <taxon>Pseudomonadota</taxon>
        <taxon>Gammaproteobacteria</taxon>
        <taxon>Vibrionales</taxon>
        <taxon>Vibrionaceae</taxon>
        <taxon>Vibrio</taxon>
    </lineage>
</organism>
<accession>A0A8B3E327</accession>
<dbReference type="AlphaFoldDB" id="A0A8B3E327"/>
<reference evidence="1 2" key="1">
    <citation type="submission" date="2018-08" db="EMBL/GenBank/DDBJ databases">
        <title>Vibrio harveyi strains pathogenic to white snook Centropomus viridis Lockington (1877) and potential probiotic bacteria.</title>
        <authorList>
            <person name="Soto-Rodriguez S."/>
            <person name="Gomez-Gil B."/>
            <person name="Lozano-Olvera R."/>
        </authorList>
    </citation>
    <scope>NUCLEOTIDE SEQUENCE [LARGE SCALE GENOMIC DNA]</scope>
    <source>
        <strain evidence="1 2">CAIM 1508</strain>
    </source>
</reference>
<dbReference type="RefSeq" id="WP_114093215.1">
    <property type="nucleotide sequence ID" value="NZ_QOUW02000290.1"/>
</dbReference>
<dbReference type="EMBL" id="QOUW02000290">
    <property type="protein sequence ID" value="RIV98380.1"/>
    <property type="molecule type" value="Genomic_DNA"/>
</dbReference>
<proteinExistence type="predicted"/>